<dbReference type="PANTHER" id="PTHR32432:SF3">
    <property type="entry name" value="ETHANOLAMINE UTILIZATION PROTEIN EUTJ"/>
    <property type="match status" value="1"/>
</dbReference>
<evidence type="ECO:0008006" key="3">
    <source>
        <dbReference type="Google" id="ProtNLM"/>
    </source>
</evidence>
<accession>A0A2P5TL90</accession>
<dbReference type="InterPro" id="IPR043129">
    <property type="entry name" value="ATPase_NBD"/>
</dbReference>
<name>A0A2P5TL90_9GAMM</name>
<evidence type="ECO:0000313" key="1">
    <source>
        <dbReference type="EMBL" id="PPL16043.1"/>
    </source>
</evidence>
<keyword evidence="2" id="KW-1185">Reference proteome</keyword>
<comment type="caution">
    <text evidence="1">The sequence shown here is derived from an EMBL/GenBank/DDBJ whole genome shotgun (WGS) entry which is preliminary data.</text>
</comment>
<organism evidence="1 2">
    <name type="scientific">Oceanisphaera arctica</name>
    <dbReference type="NCBI Taxonomy" id="641510"/>
    <lineage>
        <taxon>Bacteria</taxon>
        <taxon>Pseudomonadati</taxon>
        <taxon>Pseudomonadota</taxon>
        <taxon>Gammaproteobacteria</taxon>
        <taxon>Aeromonadales</taxon>
        <taxon>Aeromonadaceae</taxon>
        <taxon>Oceanisphaera</taxon>
    </lineage>
</organism>
<proteinExistence type="predicted"/>
<protein>
    <recommendedName>
        <fullName evidence="3">Pilus assembly protein PilM</fullName>
    </recommendedName>
</protein>
<dbReference type="RefSeq" id="WP_181068227.1">
    <property type="nucleotide sequence ID" value="NZ_BMYB01000008.1"/>
</dbReference>
<dbReference type="InterPro" id="IPR050696">
    <property type="entry name" value="FtsA/MreB"/>
</dbReference>
<dbReference type="PANTHER" id="PTHR32432">
    <property type="entry name" value="CELL DIVISION PROTEIN FTSA-RELATED"/>
    <property type="match status" value="1"/>
</dbReference>
<dbReference type="CDD" id="cd24049">
    <property type="entry name" value="ASKHA_NBD_PilM"/>
    <property type="match status" value="1"/>
</dbReference>
<dbReference type="AlphaFoldDB" id="A0A2P5TL90"/>
<gene>
    <name evidence="1" type="ORF">UN63_10580</name>
</gene>
<dbReference type="Pfam" id="PF11104">
    <property type="entry name" value="PilM_2"/>
    <property type="match status" value="1"/>
</dbReference>
<sequence>MAIPKSMAFNMPVATWFRRPRTHTIGLELSLNRLNLAQFKSQTPGASPILQAACSLPYPADRDTLLASPQSLKAMLANAFKQHPFRGRRVSTLLPADKVKTLSLSYQLKPGQDETDIILTTLAQRLNERLEDLIVDYVPIRTTDDRPERLVLIAMARRSEVIDYLELLRRAGLDVASVEIGQTAISRLILWLNGHVPDRNSLVINFGNDNSYLTMIAGRRLVIDHSIGFGEAALLKRLASELDISSLQARALMCSADTDGQSEHWSTARPCNDKARALALDILLPDLMQLKDEIHRTLIYAASELHGQPVHNLYLFGSLARWNGLREHLQGLIEIPAHYPDPLGAFQGERWHTPDGQQDLCIATGLALKELTPHA</sequence>
<dbReference type="InterPro" id="IPR005883">
    <property type="entry name" value="PilM"/>
</dbReference>
<dbReference type="Gene3D" id="3.30.420.40">
    <property type="match status" value="2"/>
</dbReference>
<dbReference type="SUPFAM" id="SSF53067">
    <property type="entry name" value="Actin-like ATPase domain"/>
    <property type="match status" value="2"/>
</dbReference>
<evidence type="ECO:0000313" key="2">
    <source>
        <dbReference type="Proteomes" id="UP000242231"/>
    </source>
</evidence>
<reference evidence="2" key="1">
    <citation type="submission" date="2016-11" db="EMBL/GenBank/DDBJ databases">
        <authorList>
            <person name="Sisinthy S."/>
            <person name="Ara S."/>
            <person name="Gundlapally S.R."/>
        </authorList>
    </citation>
    <scope>NUCLEOTIDE SEQUENCE [LARGE SCALE GENOMIC DNA]</scope>
    <source>
        <strain evidence="2">V1-41</strain>
    </source>
</reference>
<dbReference type="Gene3D" id="3.30.1490.300">
    <property type="match status" value="1"/>
</dbReference>
<dbReference type="EMBL" id="MPZM01000021">
    <property type="protein sequence ID" value="PPL16043.1"/>
    <property type="molecule type" value="Genomic_DNA"/>
</dbReference>
<dbReference type="Proteomes" id="UP000242231">
    <property type="component" value="Unassembled WGS sequence"/>
</dbReference>